<name>A0A0A8YGZ4_ARUDO</name>
<accession>A0A0A8YGZ4</accession>
<sequence length="23" mass="2795">MASGMEPYWYNLTSRMQELYPVK</sequence>
<evidence type="ECO:0000313" key="1">
    <source>
        <dbReference type="EMBL" id="JAD25156.1"/>
    </source>
</evidence>
<reference evidence="1" key="1">
    <citation type="submission" date="2014-09" db="EMBL/GenBank/DDBJ databases">
        <authorList>
            <person name="Magalhaes I.L.F."/>
            <person name="Oliveira U."/>
            <person name="Santos F.R."/>
            <person name="Vidigal T.H.D.A."/>
            <person name="Brescovit A.D."/>
            <person name="Santos A.J."/>
        </authorList>
    </citation>
    <scope>NUCLEOTIDE SEQUENCE</scope>
    <source>
        <tissue evidence="1">Shoot tissue taken approximately 20 cm above the soil surface</tissue>
    </source>
</reference>
<dbReference type="EMBL" id="GBRH01272739">
    <property type="protein sequence ID" value="JAD25156.1"/>
    <property type="molecule type" value="Transcribed_RNA"/>
</dbReference>
<reference evidence="1" key="2">
    <citation type="journal article" date="2015" name="Data Brief">
        <title>Shoot transcriptome of the giant reed, Arundo donax.</title>
        <authorList>
            <person name="Barrero R.A."/>
            <person name="Guerrero F.D."/>
            <person name="Moolhuijzen P."/>
            <person name="Goolsby J.A."/>
            <person name="Tidwell J."/>
            <person name="Bellgard S.E."/>
            <person name="Bellgard M.I."/>
        </authorList>
    </citation>
    <scope>NUCLEOTIDE SEQUENCE</scope>
    <source>
        <tissue evidence="1">Shoot tissue taken approximately 20 cm above the soil surface</tissue>
    </source>
</reference>
<organism evidence="1">
    <name type="scientific">Arundo donax</name>
    <name type="common">Giant reed</name>
    <name type="synonym">Donax arundinaceus</name>
    <dbReference type="NCBI Taxonomy" id="35708"/>
    <lineage>
        <taxon>Eukaryota</taxon>
        <taxon>Viridiplantae</taxon>
        <taxon>Streptophyta</taxon>
        <taxon>Embryophyta</taxon>
        <taxon>Tracheophyta</taxon>
        <taxon>Spermatophyta</taxon>
        <taxon>Magnoliopsida</taxon>
        <taxon>Liliopsida</taxon>
        <taxon>Poales</taxon>
        <taxon>Poaceae</taxon>
        <taxon>PACMAD clade</taxon>
        <taxon>Arundinoideae</taxon>
        <taxon>Arundineae</taxon>
        <taxon>Arundo</taxon>
    </lineage>
</organism>
<protein>
    <submittedName>
        <fullName evidence="1">Uncharacterized protein</fullName>
    </submittedName>
</protein>
<dbReference type="AlphaFoldDB" id="A0A0A8YGZ4"/>
<proteinExistence type="predicted"/>